<reference evidence="1 2" key="1">
    <citation type="submission" date="2024-09" db="EMBL/GenBank/DDBJ databases">
        <title>Elucidation of the Bokeelamides from Bacteria Associated with Moon Snail Egg Collars.</title>
        <authorList>
            <person name="Campbell R."/>
            <person name="Piedl K."/>
            <person name="Mevers E."/>
        </authorList>
    </citation>
    <scope>NUCLEOTIDE SEQUENCE [LARGE SCALE GENOMIC DNA]</scope>
    <source>
        <strain evidence="1 2">EM133</strain>
    </source>
</reference>
<sequence>MEYVLSGHPRLSLKSTLSTVFGNRLSRKGEPTFHVSPTGDIHVPKMPLHVELTVIIILKTIFLLALKEVWFTEPVIPENGAVRIDQHFFIRD</sequence>
<evidence type="ECO:0000313" key="2">
    <source>
        <dbReference type="Proteomes" id="UP001609932"/>
    </source>
</evidence>
<name>A0ABW7MJH0_9GAMM</name>
<dbReference type="EMBL" id="JBHEGD010000002">
    <property type="protein sequence ID" value="MFH6601717.1"/>
    <property type="molecule type" value="Genomic_DNA"/>
</dbReference>
<accession>A0ABW7MJH0</accession>
<keyword evidence="2" id="KW-1185">Reference proteome</keyword>
<protein>
    <submittedName>
        <fullName evidence="1">Uncharacterized protein</fullName>
    </submittedName>
</protein>
<comment type="caution">
    <text evidence="1">The sequence shown here is derived from an EMBL/GenBank/DDBJ whole genome shotgun (WGS) entry which is preliminary data.</text>
</comment>
<evidence type="ECO:0000313" key="1">
    <source>
        <dbReference type="EMBL" id="MFH6601717.1"/>
    </source>
</evidence>
<proteinExistence type="predicted"/>
<gene>
    <name evidence="1" type="ORF">ACEVAQ_23735</name>
</gene>
<organism evidence="1 2">
    <name type="scientific">Ectopseudomonas khazarica</name>
    <dbReference type="NCBI Taxonomy" id="2502979"/>
    <lineage>
        <taxon>Bacteria</taxon>
        <taxon>Pseudomonadati</taxon>
        <taxon>Pseudomonadota</taxon>
        <taxon>Gammaproteobacteria</taxon>
        <taxon>Pseudomonadales</taxon>
        <taxon>Pseudomonadaceae</taxon>
        <taxon>Ectopseudomonas</taxon>
    </lineage>
</organism>
<dbReference type="RefSeq" id="WP_395273977.1">
    <property type="nucleotide sequence ID" value="NZ_JBHEGD010000002.1"/>
</dbReference>
<dbReference type="Proteomes" id="UP001609932">
    <property type="component" value="Unassembled WGS sequence"/>
</dbReference>